<feature type="compositionally biased region" description="Polar residues" evidence="1">
    <location>
        <begin position="24"/>
        <end position="36"/>
    </location>
</feature>
<evidence type="ECO:0000313" key="3">
    <source>
        <dbReference type="Proteomes" id="UP000828390"/>
    </source>
</evidence>
<evidence type="ECO:0000256" key="1">
    <source>
        <dbReference type="SAM" id="MobiDB-lite"/>
    </source>
</evidence>
<protein>
    <submittedName>
        <fullName evidence="2">Uncharacterized protein</fullName>
    </submittedName>
</protein>
<gene>
    <name evidence="2" type="ORF">DPMN_136847</name>
</gene>
<dbReference type="Proteomes" id="UP000828390">
    <property type="component" value="Unassembled WGS sequence"/>
</dbReference>
<keyword evidence="3" id="KW-1185">Reference proteome</keyword>
<feature type="region of interest" description="Disordered" evidence="1">
    <location>
        <begin position="20"/>
        <end position="71"/>
    </location>
</feature>
<reference evidence="2" key="2">
    <citation type="submission" date="2020-11" db="EMBL/GenBank/DDBJ databases">
        <authorList>
            <person name="McCartney M.A."/>
            <person name="Auch B."/>
            <person name="Kono T."/>
            <person name="Mallez S."/>
            <person name="Becker A."/>
            <person name="Gohl D.M."/>
            <person name="Silverstein K.A.T."/>
            <person name="Koren S."/>
            <person name="Bechman K.B."/>
            <person name="Herman A."/>
            <person name="Abrahante J.E."/>
            <person name="Garbe J."/>
        </authorList>
    </citation>
    <scope>NUCLEOTIDE SEQUENCE</scope>
    <source>
        <strain evidence="2">Duluth1</strain>
        <tissue evidence="2">Whole animal</tissue>
    </source>
</reference>
<dbReference type="EMBL" id="JAIWYP010000006">
    <property type="protein sequence ID" value="KAH3808491.1"/>
    <property type="molecule type" value="Genomic_DNA"/>
</dbReference>
<comment type="caution">
    <text evidence="2">The sequence shown here is derived from an EMBL/GenBank/DDBJ whole genome shotgun (WGS) entry which is preliminary data.</text>
</comment>
<name>A0A9D4JD10_DREPO</name>
<reference evidence="2" key="1">
    <citation type="journal article" date="2019" name="bioRxiv">
        <title>The Genome of the Zebra Mussel, Dreissena polymorpha: A Resource for Invasive Species Research.</title>
        <authorList>
            <person name="McCartney M.A."/>
            <person name="Auch B."/>
            <person name="Kono T."/>
            <person name="Mallez S."/>
            <person name="Zhang Y."/>
            <person name="Obille A."/>
            <person name="Becker A."/>
            <person name="Abrahante J.E."/>
            <person name="Garbe J."/>
            <person name="Badalamenti J.P."/>
            <person name="Herman A."/>
            <person name="Mangelson H."/>
            <person name="Liachko I."/>
            <person name="Sullivan S."/>
            <person name="Sone E.D."/>
            <person name="Koren S."/>
            <person name="Silverstein K.A.T."/>
            <person name="Beckman K.B."/>
            <person name="Gohl D.M."/>
        </authorList>
    </citation>
    <scope>NUCLEOTIDE SEQUENCE</scope>
    <source>
        <strain evidence="2">Duluth1</strain>
        <tissue evidence="2">Whole animal</tissue>
    </source>
</reference>
<dbReference type="AlphaFoldDB" id="A0A9D4JD10"/>
<organism evidence="2 3">
    <name type="scientific">Dreissena polymorpha</name>
    <name type="common">Zebra mussel</name>
    <name type="synonym">Mytilus polymorpha</name>
    <dbReference type="NCBI Taxonomy" id="45954"/>
    <lineage>
        <taxon>Eukaryota</taxon>
        <taxon>Metazoa</taxon>
        <taxon>Spiralia</taxon>
        <taxon>Lophotrochozoa</taxon>
        <taxon>Mollusca</taxon>
        <taxon>Bivalvia</taxon>
        <taxon>Autobranchia</taxon>
        <taxon>Heteroconchia</taxon>
        <taxon>Euheterodonta</taxon>
        <taxon>Imparidentia</taxon>
        <taxon>Neoheterodontei</taxon>
        <taxon>Myida</taxon>
        <taxon>Dreissenoidea</taxon>
        <taxon>Dreissenidae</taxon>
        <taxon>Dreissena</taxon>
    </lineage>
</organism>
<sequence length="71" mass="7225">MSGACSALVTGWPGIAVPPGSAHLTKTSNKPLNVSGSAPMPSVHSKPTSVESDRNSGLLRTRGNPLADDSR</sequence>
<accession>A0A9D4JD10</accession>
<proteinExistence type="predicted"/>
<evidence type="ECO:0000313" key="2">
    <source>
        <dbReference type="EMBL" id="KAH3808491.1"/>
    </source>
</evidence>